<evidence type="ECO:0000313" key="2">
    <source>
        <dbReference type="EMBL" id="KAJ1137012.1"/>
    </source>
</evidence>
<feature type="compositionally biased region" description="Basic and acidic residues" evidence="1">
    <location>
        <begin position="20"/>
        <end position="51"/>
    </location>
</feature>
<dbReference type="Proteomes" id="UP001066276">
    <property type="component" value="Chromosome 6"/>
</dbReference>
<sequence>RTVFSRRRRRIQAGVADGQSRGEDARKKKTQCREADQTSRRTGESCRRQDRVSGPATLWEESGPV</sequence>
<proteinExistence type="predicted"/>
<feature type="region of interest" description="Disordered" evidence="1">
    <location>
        <begin position="1"/>
        <end position="65"/>
    </location>
</feature>
<evidence type="ECO:0000256" key="1">
    <source>
        <dbReference type="SAM" id="MobiDB-lite"/>
    </source>
</evidence>
<organism evidence="2 3">
    <name type="scientific">Pleurodeles waltl</name>
    <name type="common">Iberian ribbed newt</name>
    <dbReference type="NCBI Taxonomy" id="8319"/>
    <lineage>
        <taxon>Eukaryota</taxon>
        <taxon>Metazoa</taxon>
        <taxon>Chordata</taxon>
        <taxon>Craniata</taxon>
        <taxon>Vertebrata</taxon>
        <taxon>Euteleostomi</taxon>
        <taxon>Amphibia</taxon>
        <taxon>Batrachia</taxon>
        <taxon>Caudata</taxon>
        <taxon>Salamandroidea</taxon>
        <taxon>Salamandridae</taxon>
        <taxon>Pleurodelinae</taxon>
        <taxon>Pleurodeles</taxon>
    </lineage>
</organism>
<accession>A0AAV7QCM4</accession>
<comment type="caution">
    <text evidence="2">The sequence shown here is derived from an EMBL/GenBank/DDBJ whole genome shotgun (WGS) entry which is preliminary data.</text>
</comment>
<dbReference type="EMBL" id="JANPWB010000010">
    <property type="protein sequence ID" value="KAJ1137012.1"/>
    <property type="molecule type" value="Genomic_DNA"/>
</dbReference>
<feature type="non-terminal residue" evidence="2">
    <location>
        <position position="1"/>
    </location>
</feature>
<protein>
    <submittedName>
        <fullName evidence="2">Uncharacterized protein</fullName>
    </submittedName>
</protein>
<gene>
    <name evidence="2" type="ORF">NDU88_003425</name>
</gene>
<reference evidence="2" key="1">
    <citation type="journal article" date="2022" name="bioRxiv">
        <title>Sequencing and chromosome-scale assembly of the giantPleurodeles waltlgenome.</title>
        <authorList>
            <person name="Brown T."/>
            <person name="Elewa A."/>
            <person name="Iarovenko S."/>
            <person name="Subramanian E."/>
            <person name="Araus A.J."/>
            <person name="Petzold A."/>
            <person name="Susuki M."/>
            <person name="Suzuki K.-i.T."/>
            <person name="Hayashi T."/>
            <person name="Toyoda A."/>
            <person name="Oliveira C."/>
            <person name="Osipova E."/>
            <person name="Leigh N.D."/>
            <person name="Simon A."/>
            <person name="Yun M.H."/>
        </authorList>
    </citation>
    <scope>NUCLEOTIDE SEQUENCE</scope>
    <source>
        <strain evidence="2">20211129_DDA</strain>
        <tissue evidence="2">Liver</tissue>
    </source>
</reference>
<feature type="compositionally biased region" description="Basic residues" evidence="1">
    <location>
        <begin position="1"/>
        <end position="11"/>
    </location>
</feature>
<dbReference type="AlphaFoldDB" id="A0AAV7QCM4"/>
<evidence type="ECO:0000313" key="3">
    <source>
        <dbReference type="Proteomes" id="UP001066276"/>
    </source>
</evidence>
<feature type="non-terminal residue" evidence="2">
    <location>
        <position position="65"/>
    </location>
</feature>
<keyword evidence="3" id="KW-1185">Reference proteome</keyword>
<name>A0AAV7QCM4_PLEWA</name>